<comment type="similarity">
    <text evidence="1">Belongs to the sigma-70 factor family. ECF subfamily.</text>
</comment>
<keyword evidence="2" id="KW-0805">Transcription regulation</keyword>
<dbReference type="InterPro" id="IPR007627">
    <property type="entry name" value="RNA_pol_sigma70_r2"/>
</dbReference>
<dbReference type="AlphaFoldDB" id="A0AAJ5WQ68"/>
<dbReference type="SUPFAM" id="SSF88946">
    <property type="entry name" value="Sigma2 domain of RNA polymerase sigma factors"/>
    <property type="match status" value="1"/>
</dbReference>
<dbReference type="Pfam" id="PF08281">
    <property type="entry name" value="Sigma70_r4_2"/>
    <property type="match status" value="1"/>
</dbReference>
<evidence type="ECO:0000256" key="2">
    <source>
        <dbReference type="ARBA" id="ARBA00023015"/>
    </source>
</evidence>
<dbReference type="InterPro" id="IPR013325">
    <property type="entry name" value="RNA_pol_sigma_r2"/>
</dbReference>
<dbReference type="Proteomes" id="UP001220610">
    <property type="component" value="Chromosome"/>
</dbReference>
<keyword evidence="3" id="KW-0731">Sigma factor</keyword>
<protein>
    <submittedName>
        <fullName evidence="7">Sigma-70 family RNA polymerase sigma factor</fullName>
    </submittedName>
</protein>
<dbReference type="NCBIfam" id="TIGR02937">
    <property type="entry name" value="sigma70-ECF"/>
    <property type="match status" value="1"/>
</dbReference>
<dbReference type="Pfam" id="PF04542">
    <property type="entry name" value="Sigma70_r2"/>
    <property type="match status" value="1"/>
</dbReference>
<dbReference type="PANTHER" id="PTHR43133">
    <property type="entry name" value="RNA POLYMERASE ECF-TYPE SIGMA FACTO"/>
    <property type="match status" value="1"/>
</dbReference>
<feature type="domain" description="RNA polymerase sigma factor 70 region 4 type 2" evidence="6">
    <location>
        <begin position="121"/>
        <end position="172"/>
    </location>
</feature>
<dbReference type="InterPro" id="IPR013324">
    <property type="entry name" value="RNA_pol_sigma_r3/r4-like"/>
</dbReference>
<evidence type="ECO:0000313" key="7">
    <source>
        <dbReference type="EMBL" id="WEK34034.1"/>
    </source>
</evidence>
<dbReference type="InterPro" id="IPR039425">
    <property type="entry name" value="RNA_pol_sigma-70-like"/>
</dbReference>
<organism evidence="7 8">
    <name type="scientific">Candidatus Pseudobacter hemicellulosilyticus</name>
    <dbReference type="NCBI Taxonomy" id="3121375"/>
    <lineage>
        <taxon>Bacteria</taxon>
        <taxon>Pseudomonadati</taxon>
        <taxon>Bacteroidota</taxon>
        <taxon>Chitinophagia</taxon>
        <taxon>Chitinophagales</taxon>
        <taxon>Chitinophagaceae</taxon>
        <taxon>Pseudobacter</taxon>
    </lineage>
</organism>
<dbReference type="InterPro" id="IPR013249">
    <property type="entry name" value="RNA_pol_sigma70_r4_t2"/>
</dbReference>
<dbReference type="GO" id="GO:0006352">
    <property type="term" value="P:DNA-templated transcription initiation"/>
    <property type="evidence" value="ECO:0007669"/>
    <property type="project" value="InterPro"/>
</dbReference>
<evidence type="ECO:0000313" key="8">
    <source>
        <dbReference type="Proteomes" id="UP001220610"/>
    </source>
</evidence>
<evidence type="ECO:0000256" key="1">
    <source>
        <dbReference type="ARBA" id="ARBA00010641"/>
    </source>
</evidence>
<dbReference type="PANTHER" id="PTHR43133:SF46">
    <property type="entry name" value="RNA POLYMERASE SIGMA-70 FACTOR ECF SUBFAMILY"/>
    <property type="match status" value="1"/>
</dbReference>
<dbReference type="InterPro" id="IPR036388">
    <property type="entry name" value="WH-like_DNA-bd_sf"/>
</dbReference>
<dbReference type="GO" id="GO:0003677">
    <property type="term" value="F:DNA binding"/>
    <property type="evidence" value="ECO:0007669"/>
    <property type="project" value="InterPro"/>
</dbReference>
<reference evidence="7" key="1">
    <citation type="submission" date="2023-03" db="EMBL/GenBank/DDBJ databases">
        <title>Andean soil-derived lignocellulolytic bacterial consortium as a source of novel taxa and putative plastic-active enzymes.</title>
        <authorList>
            <person name="Diaz-Garcia L."/>
            <person name="Chuvochina M."/>
            <person name="Feuerriegel G."/>
            <person name="Bunk B."/>
            <person name="Sproer C."/>
            <person name="Streit W.R."/>
            <person name="Rodriguez L.M."/>
            <person name="Overmann J."/>
            <person name="Jimenez D.J."/>
        </authorList>
    </citation>
    <scope>NUCLEOTIDE SEQUENCE</scope>
    <source>
        <strain evidence="7">MAG 7</strain>
    </source>
</reference>
<name>A0AAJ5WQ68_9BACT</name>
<gene>
    <name evidence="7" type="ORF">P0Y53_16220</name>
</gene>
<dbReference type="Gene3D" id="1.10.1740.10">
    <property type="match status" value="1"/>
</dbReference>
<keyword evidence="4" id="KW-0804">Transcription</keyword>
<sequence length="196" mass="22465">MKNDLHTDQELFRLVANGDANAFSVLVARYTSVIYAQLLLYLKNAPRAEEATQDIFMSIWRNREKLPGMENFAGYVYVTTRNKLHTLIREKVLATVEPPEDRLHSVLAGPESVVQVKELQQAIHTGINLLPPRRKEVFQLSRLEHKSYEEIADQLGISRTAVKQHISAAMVFLRTYLQKELDLVILALLWYAVSFS</sequence>
<dbReference type="GO" id="GO:0016987">
    <property type="term" value="F:sigma factor activity"/>
    <property type="evidence" value="ECO:0007669"/>
    <property type="project" value="UniProtKB-KW"/>
</dbReference>
<dbReference type="SUPFAM" id="SSF88659">
    <property type="entry name" value="Sigma3 and sigma4 domains of RNA polymerase sigma factors"/>
    <property type="match status" value="1"/>
</dbReference>
<evidence type="ECO:0000256" key="3">
    <source>
        <dbReference type="ARBA" id="ARBA00023082"/>
    </source>
</evidence>
<dbReference type="InterPro" id="IPR014284">
    <property type="entry name" value="RNA_pol_sigma-70_dom"/>
</dbReference>
<evidence type="ECO:0000259" key="6">
    <source>
        <dbReference type="Pfam" id="PF08281"/>
    </source>
</evidence>
<evidence type="ECO:0000256" key="4">
    <source>
        <dbReference type="ARBA" id="ARBA00023163"/>
    </source>
</evidence>
<dbReference type="Gene3D" id="1.10.10.10">
    <property type="entry name" value="Winged helix-like DNA-binding domain superfamily/Winged helix DNA-binding domain"/>
    <property type="match status" value="1"/>
</dbReference>
<evidence type="ECO:0000259" key="5">
    <source>
        <dbReference type="Pfam" id="PF04542"/>
    </source>
</evidence>
<accession>A0AAJ5WQ68</accession>
<feature type="domain" description="RNA polymerase sigma-70 region 2" evidence="5">
    <location>
        <begin position="26"/>
        <end position="90"/>
    </location>
</feature>
<proteinExistence type="inferred from homology"/>
<dbReference type="EMBL" id="CP119311">
    <property type="protein sequence ID" value="WEK34034.1"/>
    <property type="molecule type" value="Genomic_DNA"/>
</dbReference>
<dbReference type="CDD" id="cd06171">
    <property type="entry name" value="Sigma70_r4"/>
    <property type="match status" value="1"/>
</dbReference>